<dbReference type="EMBL" id="CP019606">
    <property type="protein sequence ID" value="AQP46531.1"/>
    <property type="molecule type" value="Genomic_DNA"/>
</dbReference>
<keyword evidence="1" id="KW-1133">Transmembrane helix</keyword>
<dbReference type="STRING" id="1332264.BW730_02205"/>
<evidence type="ECO:0000313" key="2">
    <source>
        <dbReference type="EMBL" id="AQP46531.1"/>
    </source>
</evidence>
<sequence length="108" mass="11280">MDIRLSSIVGSFCDTPGFVVVVVIECGLLLNAGRRRRGSPRGGVDTRLSSIVGSLCDTPGFVVVVVIECGLLLNAGAAGEVDRFAQGSRTAASDDACRGPPFRLECRP</sequence>
<proteinExistence type="predicted"/>
<name>A0A1Q2CK98_9ACTN</name>
<dbReference type="Proteomes" id="UP000188145">
    <property type="component" value="Chromosome"/>
</dbReference>
<reference evidence="3" key="1">
    <citation type="submission" date="2017-02" db="EMBL/GenBank/DDBJ databases">
        <title>Tessaracoccus aquaemaris sp. nov., isolated from the intestine of a Korean rockfish, Sebastes schlegelii, in a marine aquaculture pond.</title>
        <authorList>
            <person name="Tak E.J."/>
            <person name="Bae J.-W."/>
        </authorList>
    </citation>
    <scope>NUCLEOTIDE SEQUENCE [LARGE SCALE GENOMIC DNA]</scope>
    <source>
        <strain evidence="3">NSG39</strain>
    </source>
</reference>
<protein>
    <submittedName>
        <fullName evidence="2">Uncharacterized protein</fullName>
    </submittedName>
</protein>
<evidence type="ECO:0000256" key="1">
    <source>
        <dbReference type="SAM" id="Phobius"/>
    </source>
</evidence>
<gene>
    <name evidence="2" type="ORF">BW730_02205</name>
</gene>
<dbReference type="KEGG" id="tes:BW730_02205"/>
<feature type="transmembrane region" description="Helical" evidence="1">
    <location>
        <begin position="15"/>
        <end position="32"/>
    </location>
</feature>
<keyword evidence="3" id="KW-1185">Reference proteome</keyword>
<accession>A0A1Q2CK98</accession>
<keyword evidence="1" id="KW-0812">Transmembrane</keyword>
<evidence type="ECO:0000313" key="3">
    <source>
        <dbReference type="Proteomes" id="UP000188145"/>
    </source>
</evidence>
<organism evidence="2 3">
    <name type="scientific">Tessaracoccus aquimaris</name>
    <dbReference type="NCBI Taxonomy" id="1332264"/>
    <lineage>
        <taxon>Bacteria</taxon>
        <taxon>Bacillati</taxon>
        <taxon>Actinomycetota</taxon>
        <taxon>Actinomycetes</taxon>
        <taxon>Propionibacteriales</taxon>
        <taxon>Propionibacteriaceae</taxon>
        <taxon>Tessaracoccus</taxon>
    </lineage>
</organism>
<keyword evidence="1" id="KW-0472">Membrane</keyword>
<dbReference type="AlphaFoldDB" id="A0A1Q2CK98"/>